<organism evidence="1 2">
    <name type="scientific">Trichinella patagoniensis</name>
    <dbReference type="NCBI Taxonomy" id="990121"/>
    <lineage>
        <taxon>Eukaryota</taxon>
        <taxon>Metazoa</taxon>
        <taxon>Ecdysozoa</taxon>
        <taxon>Nematoda</taxon>
        <taxon>Enoplea</taxon>
        <taxon>Dorylaimia</taxon>
        <taxon>Trichinellida</taxon>
        <taxon>Trichinellidae</taxon>
        <taxon>Trichinella</taxon>
    </lineage>
</organism>
<proteinExistence type="predicted"/>
<keyword evidence="2" id="KW-1185">Reference proteome</keyword>
<sequence length="109" mass="12784">MAISLLPGHHTCMQYSSHVNSEIKIHYCCPLLQRITYSRKRYYKPIRRSVTATNETTNQENSNGIQSHKVTFHVAIHPSRKVLMSRIQHQCEENLLEACPRQRFSILYN</sequence>
<name>A0A0V1A9F5_9BILA</name>
<gene>
    <name evidence="1" type="ORF">T12_14033</name>
</gene>
<evidence type="ECO:0000313" key="1">
    <source>
        <dbReference type="EMBL" id="KRY21284.1"/>
    </source>
</evidence>
<evidence type="ECO:0000313" key="2">
    <source>
        <dbReference type="Proteomes" id="UP000054783"/>
    </source>
</evidence>
<accession>A0A0V1A9F5</accession>
<protein>
    <submittedName>
        <fullName evidence="1">Uncharacterized protein</fullName>
    </submittedName>
</protein>
<dbReference type="AlphaFoldDB" id="A0A0V1A9F5"/>
<dbReference type="Proteomes" id="UP000054783">
    <property type="component" value="Unassembled WGS sequence"/>
</dbReference>
<reference evidence="1 2" key="1">
    <citation type="submission" date="2015-01" db="EMBL/GenBank/DDBJ databases">
        <title>Evolution of Trichinella species and genotypes.</title>
        <authorList>
            <person name="Korhonen P.K."/>
            <person name="Edoardo P."/>
            <person name="Giuseppe L.R."/>
            <person name="Gasser R.B."/>
        </authorList>
    </citation>
    <scope>NUCLEOTIDE SEQUENCE [LARGE SCALE GENOMIC DNA]</scope>
    <source>
        <strain evidence="1">ISS2496</strain>
    </source>
</reference>
<dbReference type="EMBL" id="JYDQ01000018">
    <property type="protein sequence ID" value="KRY21284.1"/>
    <property type="molecule type" value="Genomic_DNA"/>
</dbReference>
<comment type="caution">
    <text evidence="1">The sequence shown here is derived from an EMBL/GenBank/DDBJ whole genome shotgun (WGS) entry which is preliminary data.</text>
</comment>